<dbReference type="PANTHER" id="PTHR48100:SF54">
    <property type="entry name" value="PHOSPHATASE SPAC5H10.03-RELATED"/>
    <property type="match status" value="1"/>
</dbReference>
<reference evidence="1" key="1">
    <citation type="journal article" date="2022" name="G3 (Bethesda)">
        <title>High quality genome of the basidiomycete yeast Dioszegia hungarica PDD-24b-2 isolated from cloud water.</title>
        <authorList>
            <person name="Jarrige D."/>
            <person name="Haridas S."/>
            <person name="Bleykasten-Grosshans C."/>
            <person name="Joly M."/>
            <person name="Nadalig T."/>
            <person name="Sancelme M."/>
            <person name="Vuilleumier S."/>
            <person name="Grigoriev I.V."/>
            <person name="Amato P."/>
            <person name="Bringel F."/>
        </authorList>
    </citation>
    <scope>NUCLEOTIDE SEQUENCE</scope>
    <source>
        <strain evidence="1">PDD-24b-2</strain>
    </source>
</reference>
<dbReference type="Gene3D" id="3.40.50.1240">
    <property type="entry name" value="Phosphoglycerate mutase-like"/>
    <property type="match status" value="1"/>
</dbReference>
<dbReference type="CDD" id="cd07067">
    <property type="entry name" value="HP_PGM_like"/>
    <property type="match status" value="1"/>
</dbReference>
<dbReference type="InterPro" id="IPR013078">
    <property type="entry name" value="His_Pase_superF_clade-1"/>
</dbReference>
<sequence>MVKRLYLTRHGQAEHNAASDWSIPDAKLTTLGQQQAQELNELTKNTFQRTAQLLVCSLHLRTLETMLLAYPSLRARLESEGKSVIISDLLQEVNATPCDVPTHPPSAIQEALGGMFKDLDLSGLGEGYASKKGIWDPVNVVERAKRIVVIAHRGILRYLVDGCLSQRPWRNGEVKVFTFEEGSHELVEGGLVSTPANDDLMHEQMPEFQQLWNPFAYFDRQFQKTFSSLSAPQTKRKRSVVDCGTPPNPLPAELWAEVACHLRRPLPRPTGRNEQASIRQGDLASLMQVSKSFNNLVAPLLSTVVIADDLPFSASKRQLLSRTERLFLEYKDKGEPAYSSLMVNGDFRLFSPGKLELADHPRSTSNPGWPKPLPRASTSSCFPTFLCAALARDAAASPTSQPSGPIYPRGTAQGSYGASVYVHRAHIEGNGSVGSVPLVAGGDARWYFQYDLIPHNRNLIQGIDKVADLVERMLWIR</sequence>
<dbReference type="AlphaFoldDB" id="A0AA38HCP1"/>
<dbReference type="SUPFAM" id="SSF53254">
    <property type="entry name" value="Phosphoglycerate mutase-like"/>
    <property type="match status" value="1"/>
</dbReference>
<dbReference type="SMART" id="SM00855">
    <property type="entry name" value="PGAM"/>
    <property type="match status" value="1"/>
</dbReference>
<dbReference type="GO" id="GO:0005737">
    <property type="term" value="C:cytoplasm"/>
    <property type="evidence" value="ECO:0007669"/>
    <property type="project" value="TreeGrafter"/>
</dbReference>
<dbReference type="InterPro" id="IPR029033">
    <property type="entry name" value="His_PPase_superfam"/>
</dbReference>
<keyword evidence="2" id="KW-1185">Reference proteome</keyword>
<dbReference type="EMBL" id="JAKWFO010000001">
    <property type="protein sequence ID" value="KAI9639188.1"/>
    <property type="molecule type" value="Genomic_DNA"/>
</dbReference>
<organism evidence="1 2">
    <name type="scientific">Dioszegia hungarica</name>
    <dbReference type="NCBI Taxonomy" id="4972"/>
    <lineage>
        <taxon>Eukaryota</taxon>
        <taxon>Fungi</taxon>
        <taxon>Dikarya</taxon>
        <taxon>Basidiomycota</taxon>
        <taxon>Agaricomycotina</taxon>
        <taxon>Tremellomycetes</taxon>
        <taxon>Tremellales</taxon>
        <taxon>Bulleribasidiaceae</taxon>
        <taxon>Dioszegia</taxon>
    </lineage>
</organism>
<dbReference type="PROSITE" id="PS00175">
    <property type="entry name" value="PG_MUTASE"/>
    <property type="match status" value="1"/>
</dbReference>
<comment type="caution">
    <text evidence="1">The sequence shown here is derived from an EMBL/GenBank/DDBJ whole genome shotgun (WGS) entry which is preliminary data.</text>
</comment>
<dbReference type="InterPro" id="IPR001345">
    <property type="entry name" value="PG/BPGM_mutase_AS"/>
</dbReference>
<dbReference type="Proteomes" id="UP001164286">
    <property type="component" value="Unassembled WGS sequence"/>
</dbReference>
<dbReference type="InterPro" id="IPR050275">
    <property type="entry name" value="PGM_Phosphatase"/>
</dbReference>
<dbReference type="GeneID" id="77729820"/>
<proteinExistence type="predicted"/>
<dbReference type="Pfam" id="PF00300">
    <property type="entry name" value="His_Phos_1"/>
    <property type="match status" value="1"/>
</dbReference>
<dbReference type="GO" id="GO:0016791">
    <property type="term" value="F:phosphatase activity"/>
    <property type="evidence" value="ECO:0007669"/>
    <property type="project" value="TreeGrafter"/>
</dbReference>
<accession>A0AA38HCP1</accession>
<dbReference type="RefSeq" id="XP_052948965.1">
    <property type="nucleotide sequence ID" value="XM_053090615.1"/>
</dbReference>
<protein>
    <submittedName>
        <fullName evidence="1">Histidine phosphatase superfamily</fullName>
    </submittedName>
</protein>
<evidence type="ECO:0000313" key="2">
    <source>
        <dbReference type="Proteomes" id="UP001164286"/>
    </source>
</evidence>
<gene>
    <name evidence="1" type="ORF">MKK02DRAFT_39478</name>
</gene>
<name>A0AA38HCP1_9TREE</name>
<dbReference type="PANTHER" id="PTHR48100">
    <property type="entry name" value="BROAD-SPECIFICITY PHOSPHATASE YOR283W-RELATED"/>
    <property type="match status" value="1"/>
</dbReference>
<evidence type="ECO:0000313" key="1">
    <source>
        <dbReference type="EMBL" id="KAI9639188.1"/>
    </source>
</evidence>